<reference evidence="2 3" key="1">
    <citation type="submission" date="2018-03" db="EMBL/GenBank/DDBJ databases">
        <title>Phenotypic and genomic properties of Cyclonatronum proteinivorum gen. nov., sp. nov., a haloalkaliphilic bacteroidete from soda lakes possessing Na+-translocating rhodopsin.</title>
        <authorList>
            <person name="Toshchakov S.V."/>
            <person name="Korzhenkov A."/>
            <person name="Samarov N.I."/>
            <person name="Kublanov I.V."/>
            <person name="Muntyan M.S."/>
            <person name="Sorokin D.Y."/>
        </authorList>
    </citation>
    <scope>NUCLEOTIDE SEQUENCE [LARGE SCALE GENOMIC DNA]</scope>
    <source>
        <strain evidence="2 3">Omega</strain>
    </source>
</reference>
<name>A0A345UPS7_9BACT</name>
<dbReference type="InterPro" id="IPR015927">
    <property type="entry name" value="Peptidase_S24_S26A/B/C"/>
</dbReference>
<organism evidence="2 3">
    <name type="scientific">Cyclonatronum proteinivorum</name>
    <dbReference type="NCBI Taxonomy" id="1457365"/>
    <lineage>
        <taxon>Bacteria</taxon>
        <taxon>Pseudomonadati</taxon>
        <taxon>Balneolota</taxon>
        <taxon>Balneolia</taxon>
        <taxon>Balneolales</taxon>
        <taxon>Cyclonatronaceae</taxon>
        <taxon>Cyclonatronum</taxon>
    </lineage>
</organism>
<dbReference type="EMBL" id="CP027806">
    <property type="protein sequence ID" value="AXJ02479.1"/>
    <property type="molecule type" value="Genomic_DNA"/>
</dbReference>
<evidence type="ECO:0000313" key="2">
    <source>
        <dbReference type="EMBL" id="AXJ02479.1"/>
    </source>
</evidence>
<protein>
    <submittedName>
        <fullName evidence="2">Peptidase S24</fullName>
    </submittedName>
</protein>
<dbReference type="SUPFAM" id="SSF51306">
    <property type="entry name" value="LexA/Signal peptidase"/>
    <property type="match status" value="1"/>
</dbReference>
<dbReference type="Pfam" id="PF00717">
    <property type="entry name" value="Peptidase_S24"/>
    <property type="match status" value="1"/>
</dbReference>
<proteinExistence type="predicted"/>
<gene>
    <name evidence="2" type="ORF">CYPRO_3246</name>
</gene>
<dbReference type="Gene3D" id="2.10.109.10">
    <property type="entry name" value="Umud Fragment, subunit A"/>
    <property type="match status" value="1"/>
</dbReference>
<dbReference type="RefSeq" id="WP_164682865.1">
    <property type="nucleotide sequence ID" value="NZ_CP027806.1"/>
</dbReference>
<evidence type="ECO:0000313" key="3">
    <source>
        <dbReference type="Proteomes" id="UP000254808"/>
    </source>
</evidence>
<feature type="domain" description="Peptidase S24/S26A/S26B/S26C" evidence="1">
    <location>
        <begin position="12"/>
        <end position="81"/>
    </location>
</feature>
<dbReference type="AlphaFoldDB" id="A0A345UPS7"/>
<dbReference type="CDD" id="cd06462">
    <property type="entry name" value="Peptidase_S24_S26"/>
    <property type="match status" value="1"/>
</dbReference>
<sequence length="167" mass="18737">MKPTVSRTVGDLVAVSEKLLKRGYHVRIKAGGQSMYPYLLNGDQLEVEPATLETLEPGDIVVFRRNQNLIAHRLHQVTGSGEHIRGLSIGDSGLSKDEMLTPDIVAGRVVARVRDGEEKPLRTPEAIRYGKRMVRLYPVPHFFAQLRLRFSQLLRRAGNLARKVSKS</sequence>
<evidence type="ECO:0000259" key="1">
    <source>
        <dbReference type="Pfam" id="PF00717"/>
    </source>
</evidence>
<dbReference type="KEGG" id="cprv:CYPRO_3246"/>
<dbReference type="Proteomes" id="UP000254808">
    <property type="component" value="Chromosome"/>
</dbReference>
<dbReference type="InterPro" id="IPR036286">
    <property type="entry name" value="LexA/Signal_pep-like_sf"/>
</dbReference>
<accession>A0A345UPS7</accession>
<keyword evidence="3" id="KW-1185">Reference proteome</keyword>